<sequence>MDIHMADLFFRADRQLSAAEEERANKLRRTYRQWRQGDASGPHADVLDLNHAASVNEQRSTAKMKRVRTFGDHVSKLALITSSTSASHRDSPVPFVKDDPDTEPSMDAEPSMDTKTDDPPPTFPQFTQTSMLPPLVTGGGCPFRQGEVVDEVALRAAAPTVSTPPLAHLPQITPEPVEPGKQLAPAARADAAASPVKVTTPSQSASASQPEVQLTAAQIAAFQAAYAKALEEQKSHYQKMHKLSRANGASATAPQKAVIKSAGQAGPSMLQPASQTVMHAATQNRAPPPASCSSNRGHSAPQGSSAKGVKRGGVGSSVDRGGLPVSASSPMTEDAACHSVVASHSDTEAGAPDVATMDDDEDGVDGKVLATSCAHGPLVTHPAMSQVSGMLASVFPTSSESWLYVTVAGEFGSPWAMGITASGVACGRLHFKPRMQQWALVEVEADPWEQVAWETILPSMMRTWGAIAPPKSDTRWICFPYLTALPRSCMDLPRLLAERKYSLDILPDVPQPMPVNVILPEAVVQRDMKSIGAYPSSSRNNSRSNRKRPKQTPALPQQHQSPQIGPPSSRSNALQGSGVSTGNASSSSHPLNDDAGKRRRLSCEPSPNDSEMMPALDESRLASSPSVADLINSLGMNRSTPGRMTPSSSMTQLLSVLEAHAPGDSDGFLDRQSSLENSLARMPSVSSMTSLLGFLRNNLSSSELQELTRDQSLSDLQTLATFAREASTQDLSDLQHRLEQQHEQHQQQLQQQQQKKSQQQDPHMHPSQLHMQQLPQHAHEQRHQQQQQQQHLNLHQQQTQQSQQHSHLQRQHQHQMQPRQPLHPEEQQSVQYEQHRHGHYSQQYQQQPHQLYQPPLSQQPPQQQYQPPPSQQSPQYQPPSSQQPQQYPPSQQPQYQPPHAQQQPPQQFQPPLSQQRRPQHGQHIQQASSYQSREAGPVSDQWSGSAQTALRHQPPMQESPEMQSSNAASTHLRAQSSSQSDSLARMLPPMHAAHSSEDPQHKAGGASRLSERHSSSHPSQHADHRDNELQQLMQSHHMHSMQHRYHQQVLPQQGLQGNTLVQERHGAGMAEVQGTLSRQSAQVAAPPSAPGMQHQMGIQSSVGRDGLPQCLPSHQVERNREYVGGVLPGSMEMKDRHPPSNQSATHPPAMKESSSVQSLVDLVRSSSASSLVELMHSYSATNLAGLAREDAVPEF</sequence>
<dbReference type="Proteomes" id="UP001515480">
    <property type="component" value="Unassembled WGS sequence"/>
</dbReference>
<feature type="compositionally biased region" description="Low complexity" evidence="1">
    <location>
        <begin position="840"/>
        <end position="865"/>
    </location>
</feature>
<feature type="compositionally biased region" description="Low complexity" evidence="1">
    <location>
        <begin position="746"/>
        <end position="760"/>
    </location>
</feature>
<feature type="compositionally biased region" description="Polar residues" evidence="1">
    <location>
        <begin position="960"/>
        <end position="982"/>
    </location>
</feature>
<feature type="compositionally biased region" description="Basic and acidic residues" evidence="1">
    <location>
        <begin position="1009"/>
        <end position="1025"/>
    </location>
</feature>
<dbReference type="AlphaFoldDB" id="A0AB34IEX1"/>
<feature type="compositionally biased region" description="Low complexity" evidence="1">
    <location>
        <begin position="892"/>
        <end position="915"/>
    </location>
</feature>
<feature type="compositionally biased region" description="Polar residues" evidence="1">
    <location>
        <begin position="940"/>
        <end position="950"/>
    </location>
</feature>
<feature type="compositionally biased region" description="Low complexity" evidence="1">
    <location>
        <begin position="784"/>
        <end position="806"/>
    </location>
</feature>
<dbReference type="EMBL" id="JBGBPQ010000029">
    <property type="protein sequence ID" value="KAL1496358.1"/>
    <property type="molecule type" value="Genomic_DNA"/>
</dbReference>
<feature type="compositionally biased region" description="Low complexity" evidence="1">
    <location>
        <begin position="184"/>
        <end position="193"/>
    </location>
</feature>
<feature type="compositionally biased region" description="Polar residues" evidence="1">
    <location>
        <begin position="271"/>
        <end position="297"/>
    </location>
</feature>
<feature type="region of interest" description="Disordered" evidence="1">
    <location>
        <begin position="532"/>
        <end position="624"/>
    </location>
</feature>
<feature type="region of interest" description="Disordered" evidence="1">
    <location>
        <begin position="165"/>
        <end position="209"/>
    </location>
</feature>
<feature type="region of interest" description="Disordered" evidence="1">
    <location>
        <begin position="81"/>
        <end position="134"/>
    </location>
</feature>
<comment type="caution">
    <text evidence="2">The sequence shown here is derived from an EMBL/GenBank/DDBJ whole genome shotgun (WGS) entry which is preliminary data.</text>
</comment>
<name>A0AB34IEX1_PRYPA</name>
<organism evidence="2 3">
    <name type="scientific">Prymnesium parvum</name>
    <name type="common">Toxic golden alga</name>
    <dbReference type="NCBI Taxonomy" id="97485"/>
    <lineage>
        <taxon>Eukaryota</taxon>
        <taxon>Haptista</taxon>
        <taxon>Haptophyta</taxon>
        <taxon>Prymnesiophyceae</taxon>
        <taxon>Prymnesiales</taxon>
        <taxon>Prymnesiaceae</taxon>
        <taxon>Prymnesium</taxon>
    </lineage>
</organism>
<gene>
    <name evidence="2" type="ORF">AB1Y20_016314</name>
</gene>
<feature type="compositionally biased region" description="Polar residues" evidence="1">
    <location>
        <begin position="554"/>
        <end position="575"/>
    </location>
</feature>
<feature type="compositionally biased region" description="Polar residues" evidence="1">
    <location>
        <begin position="197"/>
        <end position="209"/>
    </location>
</feature>
<accession>A0AB34IEX1</accession>
<proteinExistence type="predicted"/>
<protein>
    <submittedName>
        <fullName evidence="2">Uncharacterized protein</fullName>
    </submittedName>
</protein>
<feature type="compositionally biased region" description="Basic and acidic residues" evidence="1">
    <location>
        <begin position="87"/>
        <end position="99"/>
    </location>
</feature>
<reference evidence="2 3" key="1">
    <citation type="journal article" date="2024" name="Science">
        <title>Giant polyketide synthase enzymes in the biosynthesis of giant marine polyether toxins.</title>
        <authorList>
            <person name="Fallon T.R."/>
            <person name="Shende V.V."/>
            <person name="Wierzbicki I.H."/>
            <person name="Pendleton A.L."/>
            <person name="Watervoot N.F."/>
            <person name="Auber R.P."/>
            <person name="Gonzalez D.J."/>
            <person name="Wisecaver J.H."/>
            <person name="Moore B.S."/>
        </authorList>
    </citation>
    <scope>NUCLEOTIDE SEQUENCE [LARGE SCALE GENOMIC DNA]</scope>
    <source>
        <strain evidence="2 3">12B1</strain>
    </source>
</reference>
<feature type="region of interest" description="Disordered" evidence="1">
    <location>
        <begin position="738"/>
        <end position="1025"/>
    </location>
</feature>
<feature type="compositionally biased region" description="Low complexity" evidence="1">
    <location>
        <begin position="872"/>
        <end position="885"/>
    </location>
</feature>
<evidence type="ECO:0000313" key="2">
    <source>
        <dbReference type="EMBL" id="KAL1496358.1"/>
    </source>
</evidence>
<keyword evidence="3" id="KW-1185">Reference proteome</keyword>
<evidence type="ECO:0000313" key="3">
    <source>
        <dbReference type="Proteomes" id="UP001515480"/>
    </source>
</evidence>
<feature type="region of interest" description="Disordered" evidence="1">
    <location>
        <begin position="238"/>
        <end position="331"/>
    </location>
</feature>
<evidence type="ECO:0000256" key="1">
    <source>
        <dbReference type="SAM" id="MobiDB-lite"/>
    </source>
</evidence>
<feature type="region of interest" description="Disordered" evidence="1">
    <location>
        <begin position="1130"/>
        <end position="1156"/>
    </location>
</feature>
<feature type="compositionally biased region" description="Polar residues" evidence="1">
    <location>
        <begin position="922"/>
        <end position="932"/>
    </location>
</feature>
<feature type="region of interest" description="Disordered" evidence="1">
    <location>
        <begin position="1085"/>
        <end position="1110"/>
    </location>
</feature>
<feature type="compositionally biased region" description="Low complexity" evidence="1">
    <location>
        <begin position="576"/>
        <end position="588"/>
    </location>
</feature>